<keyword evidence="4 5" id="KW-0720">Serine protease</keyword>
<accession>A0A3M2RGK2</accession>
<keyword evidence="3 5" id="KW-0378">Hydrolase</keyword>
<dbReference type="InterPro" id="IPR015500">
    <property type="entry name" value="Peptidase_S8_subtilisin-rel"/>
</dbReference>
<dbReference type="AlphaFoldDB" id="A0A3M2RGK2"/>
<dbReference type="PROSITE" id="PS51257">
    <property type="entry name" value="PROKAR_LIPOPROTEIN"/>
    <property type="match status" value="1"/>
</dbReference>
<comment type="caution">
    <text evidence="8">The sequence shown here is derived from an EMBL/GenBank/DDBJ whole genome shotgun (WGS) entry which is preliminary data.</text>
</comment>
<feature type="active site" description="Charge relay system" evidence="5">
    <location>
        <position position="322"/>
    </location>
</feature>
<evidence type="ECO:0000313" key="9">
    <source>
        <dbReference type="Proteomes" id="UP000265903"/>
    </source>
</evidence>
<dbReference type="PIRSF" id="PIRSF037893">
    <property type="entry name" value="Subtilisin_rel_Maqu_2796"/>
    <property type="match status" value="1"/>
</dbReference>
<name>A0A3M2RGK2_9GAMM</name>
<dbReference type="Pfam" id="PF00082">
    <property type="entry name" value="Peptidase_S8"/>
    <property type="match status" value="1"/>
</dbReference>
<dbReference type="InterPro" id="IPR036852">
    <property type="entry name" value="Peptidase_S8/S53_dom_sf"/>
</dbReference>
<evidence type="ECO:0000256" key="6">
    <source>
        <dbReference type="SAM" id="SignalP"/>
    </source>
</evidence>
<dbReference type="InterPro" id="IPR050131">
    <property type="entry name" value="Peptidase_S8_subtilisin-like"/>
</dbReference>
<feature type="signal peptide" evidence="6">
    <location>
        <begin position="1"/>
        <end position="18"/>
    </location>
</feature>
<gene>
    <name evidence="8" type="ORF">DOQ08_01395</name>
</gene>
<keyword evidence="6" id="KW-0732">Signal</keyword>
<keyword evidence="9" id="KW-1185">Reference proteome</keyword>
<dbReference type="Proteomes" id="UP000265903">
    <property type="component" value="Unassembled WGS sequence"/>
</dbReference>
<dbReference type="PANTHER" id="PTHR43806">
    <property type="entry name" value="PEPTIDASE S8"/>
    <property type="match status" value="1"/>
</dbReference>
<protein>
    <submittedName>
        <fullName evidence="8">Thermophilic serine proteinase</fullName>
        <ecNumber evidence="8">3.4.21.-</ecNumber>
    </submittedName>
</protein>
<evidence type="ECO:0000256" key="4">
    <source>
        <dbReference type="ARBA" id="ARBA00022825"/>
    </source>
</evidence>
<feature type="domain" description="Peptidase S8/S53" evidence="7">
    <location>
        <begin position="313"/>
        <end position="580"/>
    </location>
</feature>
<dbReference type="PANTHER" id="PTHR43806:SF11">
    <property type="entry name" value="CEREVISIN-RELATED"/>
    <property type="match status" value="1"/>
</dbReference>
<dbReference type="EMBL" id="QMDL01000002">
    <property type="protein sequence ID" value="RMJ04075.1"/>
    <property type="molecule type" value="Genomic_DNA"/>
</dbReference>
<feature type="chain" id="PRO_5018010118" evidence="6">
    <location>
        <begin position="19"/>
        <end position="862"/>
    </location>
</feature>
<dbReference type="GO" id="GO:0004252">
    <property type="term" value="F:serine-type endopeptidase activity"/>
    <property type="evidence" value="ECO:0007669"/>
    <property type="project" value="UniProtKB-UniRule"/>
</dbReference>
<proteinExistence type="inferred from homology"/>
<dbReference type="InterPro" id="IPR022398">
    <property type="entry name" value="Peptidase_S8_His-AS"/>
</dbReference>
<evidence type="ECO:0000256" key="1">
    <source>
        <dbReference type="ARBA" id="ARBA00011073"/>
    </source>
</evidence>
<evidence type="ECO:0000256" key="5">
    <source>
        <dbReference type="PROSITE-ProRule" id="PRU01240"/>
    </source>
</evidence>
<evidence type="ECO:0000259" key="7">
    <source>
        <dbReference type="Pfam" id="PF00082"/>
    </source>
</evidence>
<reference evidence="8 9" key="1">
    <citation type="submission" date="2018-08" db="EMBL/GenBank/DDBJ databases">
        <title>Whole Genome Sequence of the Moderate Halophilic Marine Bacterium Marinobacter litoralis Sw-45.</title>
        <authorList>
            <person name="Musa H."/>
        </authorList>
    </citation>
    <scope>NUCLEOTIDE SEQUENCE [LARGE SCALE GENOMIC DNA]</scope>
    <source>
        <strain evidence="8 9">Sw-45</strain>
    </source>
</reference>
<sequence length="862" mass="90838">MRALIAFFVLSPWMVVLAGCSDSSRSDIEAPQGFVSPLSGAISIEANSRIDQDTMDQLRREGASPAAAEQKLPASFVLAGYVSPNAGTYPAPARACQAQDYELDPSDTFSVPLAVGETVVLKSFGTCGLDVALELQVEGYPPIRTSGRDETAQFRLNAGQAGDYQVVVRSVGDMPARYVLLKTAGTAQQNAAYEWPDHGFVEGEAIVTLNESAAASEQVSVKGAQRGAPARKLGKRTWLRAMPTNARAMAGGQKSPDTLAWIRALREQPNVESVVPNYQMRSQSPVGEPLYSKQWHYEIINGPVAWQIEPGGGAGVNVAVLDTGLFRKQGSSNWHPDLDRNVVAGRDFVENDSDPRDPGSSIGGNVYHGTHVAGTIASVIDNKGSGGVAFGANLLPVRVLGEGGTGSSADLIDAIAWLVNGSSGQPPRAQIVNMSLGGLPEIPQLESVIAAGVDKGMLFVAAAGNGAGSEKSYPAASRNVLAVSAVDSARNLASYSNYGSWIDLAAPGGDAGRDANTDGEADLIWSTSAVLKSGQYEPDFRGLQGTSMAAPHVSGVLAMMKAQKSGLNYGDVRALLERGELTEYSGRRSDQLGYGVLDAAKAVSAASQGFTGPVLSASPAVVSLSNEGIEAQRVELNVYGSAPVTDASVDSYPAWLQVNGDFSQEPLILDVVLLRDRLTPDVAARGDIVVSYNVTEQLRIPVIGQLITDEKARNAGKHFVLLVGTEPNEQGVYLAEAQVTATVEDGQYSFQFEADDGEEPRMLSEATPGDYYLVAGTDIDGDGFICQSGEACAEYPVSGLREVVTIQAGQSINGLRMTTGFSRPTISAASPDVLPRPAFKGYRLIQTSDRVASTNSNIKALQ</sequence>
<evidence type="ECO:0000256" key="3">
    <source>
        <dbReference type="ARBA" id="ARBA00022801"/>
    </source>
</evidence>
<dbReference type="InterPro" id="IPR017309">
    <property type="entry name" value="Pept_S8A_subtilisin_proteobac"/>
</dbReference>
<comment type="similarity">
    <text evidence="1 5">Belongs to the peptidase S8 family.</text>
</comment>
<dbReference type="RefSeq" id="WP_227537539.1">
    <property type="nucleotide sequence ID" value="NZ_QMDL01000002.1"/>
</dbReference>
<organism evidence="8 9">
    <name type="scientific">Marinobacter litoralis</name>
    <dbReference type="NCBI Taxonomy" id="187981"/>
    <lineage>
        <taxon>Bacteria</taxon>
        <taxon>Pseudomonadati</taxon>
        <taxon>Pseudomonadota</taxon>
        <taxon>Gammaproteobacteria</taxon>
        <taxon>Pseudomonadales</taxon>
        <taxon>Marinobacteraceae</taxon>
        <taxon>Marinobacter</taxon>
    </lineage>
</organism>
<dbReference type="InterPro" id="IPR023828">
    <property type="entry name" value="Peptidase_S8_Ser-AS"/>
</dbReference>
<dbReference type="PRINTS" id="PR00723">
    <property type="entry name" value="SUBTILISIN"/>
</dbReference>
<dbReference type="EC" id="3.4.21.-" evidence="8"/>
<keyword evidence="2 5" id="KW-0645">Protease</keyword>
<dbReference type="SUPFAM" id="SSF52743">
    <property type="entry name" value="Subtilisin-like"/>
    <property type="match status" value="1"/>
</dbReference>
<feature type="active site" description="Charge relay system" evidence="5">
    <location>
        <position position="547"/>
    </location>
</feature>
<evidence type="ECO:0000256" key="2">
    <source>
        <dbReference type="ARBA" id="ARBA00022670"/>
    </source>
</evidence>
<feature type="active site" description="Charge relay system" evidence="5">
    <location>
        <position position="368"/>
    </location>
</feature>
<dbReference type="GO" id="GO:0006508">
    <property type="term" value="P:proteolysis"/>
    <property type="evidence" value="ECO:0007669"/>
    <property type="project" value="UniProtKB-KW"/>
</dbReference>
<dbReference type="PROSITE" id="PS00137">
    <property type="entry name" value="SUBTILASE_HIS"/>
    <property type="match status" value="1"/>
</dbReference>
<dbReference type="PROSITE" id="PS51892">
    <property type="entry name" value="SUBTILASE"/>
    <property type="match status" value="1"/>
</dbReference>
<dbReference type="PROSITE" id="PS00138">
    <property type="entry name" value="SUBTILASE_SER"/>
    <property type="match status" value="1"/>
</dbReference>
<dbReference type="Gene3D" id="3.40.50.200">
    <property type="entry name" value="Peptidase S8/S53 domain"/>
    <property type="match status" value="1"/>
</dbReference>
<dbReference type="InterPro" id="IPR000209">
    <property type="entry name" value="Peptidase_S8/S53_dom"/>
</dbReference>
<evidence type="ECO:0000313" key="8">
    <source>
        <dbReference type="EMBL" id="RMJ04075.1"/>
    </source>
</evidence>